<dbReference type="InterPro" id="IPR046453">
    <property type="entry name" value="GpA_ATPase"/>
</dbReference>
<dbReference type="EMBL" id="WNKS01000025">
    <property type="protein sequence ID" value="MTV33021.1"/>
    <property type="molecule type" value="Genomic_DNA"/>
</dbReference>
<evidence type="ECO:0000256" key="1">
    <source>
        <dbReference type="SAM" id="MobiDB-lite"/>
    </source>
</evidence>
<gene>
    <name evidence="4" type="ORF">GJ654_18740</name>
</gene>
<name>A0A6N8DV38_RHOAC</name>
<comment type="caution">
    <text evidence="4">The sequence shown here is derived from an EMBL/GenBank/DDBJ whole genome shotgun (WGS) entry which is preliminary data.</text>
</comment>
<dbReference type="Pfam" id="PF20454">
    <property type="entry name" value="GpA_nuclease"/>
    <property type="match status" value="1"/>
</dbReference>
<proteinExistence type="predicted"/>
<sequence length="674" mass="75710">MNDMSAIAGVLDALAERLVLAPPMPLSEWMAENIVLVDGPAAGQLWSAKGAPYLVEIADCLGDDHPCNLVTVRKSQQTGASILALAWCLYIADREPANTLYAVPGIDALRDLNAGKLQPLIDAWQRRTGRDVIEPQTSRSGSGSTTYEKVFSRGRLWLGNANAVMDLSSKTAKKGVKDEVSKWQDIPGYGDPETLFFGRFTAFRRRRNWKILEISTPEVDSGDELGEAPGHCRVDRSFKRSDQRFWHCQCPNCEGWFVHEFRFLEIDEERPHKTAYVCQNCGTLIDDASRVPMIRAGEWRATATGENRHPGFHIDAFISLMMSYEAIAEDWLKQRKKGEIGRKDYWNLVLGLPYQFRGDAPDHVRLMERREEGLTRGHIPPRGLILLAAADVQMRGIWLEIIAIAPDRQTWVVDALYLDGSTESPDGDAFEKLRAQTLNREFPDAFGRMRKIDALGVDSGYRSHVVYAWVRSNQRLHIDTGQDMVLALDGRDGWGKPPIGTPSLMDIDLAGHKAKKGVKLWPVGTWPLKGAFYSDLHKLGVKSGASADPEGYCHFGMWLDEEYFRQITAEYMADEAYRGRSRKVWKRAYEDNHLLDCRIYNLALAEYLGLSSTTDVEWAHLARRRGLPDDAIANDLFAARPIAGAADKPPPIPLPSAEDEPDDPFERLARFNQG</sequence>
<dbReference type="Pfam" id="PF05876">
    <property type="entry name" value="GpA_ATPase"/>
    <property type="match status" value="1"/>
</dbReference>
<dbReference type="InterPro" id="IPR046454">
    <property type="entry name" value="GpA_endonuclease"/>
</dbReference>
<feature type="compositionally biased region" description="Basic and acidic residues" evidence="1">
    <location>
        <begin position="664"/>
        <end position="674"/>
    </location>
</feature>
<dbReference type="GO" id="GO:0016887">
    <property type="term" value="F:ATP hydrolysis activity"/>
    <property type="evidence" value="ECO:0007669"/>
    <property type="project" value="InterPro"/>
</dbReference>
<evidence type="ECO:0000313" key="4">
    <source>
        <dbReference type="EMBL" id="MTV33021.1"/>
    </source>
</evidence>
<evidence type="ECO:0000313" key="5">
    <source>
        <dbReference type="Proteomes" id="UP000439113"/>
    </source>
</evidence>
<feature type="domain" description="Terminase large subunit GpA endonuclease" evidence="3">
    <location>
        <begin position="309"/>
        <end position="611"/>
    </location>
</feature>
<organism evidence="4 5">
    <name type="scientific">Rhodoblastus acidophilus</name>
    <name type="common">Rhodopseudomonas acidophila</name>
    <dbReference type="NCBI Taxonomy" id="1074"/>
    <lineage>
        <taxon>Bacteria</taxon>
        <taxon>Pseudomonadati</taxon>
        <taxon>Pseudomonadota</taxon>
        <taxon>Alphaproteobacteria</taxon>
        <taxon>Hyphomicrobiales</taxon>
        <taxon>Rhodoblastaceae</taxon>
        <taxon>Rhodoblastus</taxon>
    </lineage>
</organism>
<protein>
    <submittedName>
        <fullName evidence="4">Terminase</fullName>
    </submittedName>
</protein>
<accession>A0A6N8DV38</accession>
<evidence type="ECO:0000259" key="3">
    <source>
        <dbReference type="Pfam" id="PF20454"/>
    </source>
</evidence>
<evidence type="ECO:0000259" key="2">
    <source>
        <dbReference type="Pfam" id="PF05876"/>
    </source>
</evidence>
<dbReference type="Proteomes" id="UP000439113">
    <property type="component" value="Unassembled WGS sequence"/>
</dbReference>
<feature type="region of interest" description="Disordered" evidence="1">
    <location>
        <begin position="643"/>
        <end position="674"/>
    </location>
</feature>
<feature type="domain" description="Phage terminase large subunit GpA ATPase" evidence="2">
    <location>
        <begin position="46"/>
        <end position="299"/>
    </location>
</feature>
<reference evidence="4 5" key="1">
    <citation type="submission" date="2019-11" db="EMBL/GenBank/DDBJ databases">
        <title>Whole-genome sequence of a Rhodoblastus acidophilus DSM 142.</title>
        <authorList>
            <person name="Kyndt J.A."/>
            <person name="Meyer T.E."/>
        </authorList>
    </citation>
    <scope>NUCLEOTIDE SEQUENCE [LARGE SCALE GENOMIC DNA]</scope>
    <source>
        <strain evidence="4 5">DSM 142</strain>
    </source>
</reference>
<dbReference type="AlphaFoldDB" id="A0A6N8DV38"/>
<dbReference type="GO" id="GO:0004519">
    <property type="term" value="F:endonuclease activity"/>
    <property type="evidence" value="ECO:0007669"/>
    <property type="project" value="InterPro"/>
</dbReference>